<dbReference type="AlphaFoldDB" id="A0A1I0HQU6"/>
<evidence type="ECO:0000259" key="1">
    <source>
        <dbReference type="Pfam" id="PF13472"/>
    </source>
</evidence>
<dbReference type="RefSeq" id="WP_092365678.1">
    <property type="nucleotide sequence ID" value="NZ_FOIM01000017.1"/>
</dbReference>
<dbReference type="Gene3D" id="3.40.50.1110">
    <property type="entry name" value="SGNH hydrolase"/>
    <property type="match status" value="1"/>
</dbReference>
<dbReference type="Pfam" id="PF13472">
    <property type="entry name" value="Lipase_GDSL_2"/>
    <property type="match status" value="1"/>
</dbReference>
<name>A0A1I0HQU6_9FIRM</name>
<dbReference type="CDD" id="cd00229">
    <property type="entry name" value="SGNH_hydrolase"/>
    <property type="match status" value="1"/>
</dbReference>
<gene>
    <name evidence="2" type="ORF">SAMN05216313_1176</name>
</gene>
<accession>A0A1I0HQU6</accession>
<protein>
    <submittedName>
        <fullName evidence="2">Lysophospholipase L1</fullName>
    </submittedName>
</protein>
<dbReference type="InterPro" id="IPR036514">
    <property type="entry name" value="SGNH_hydro_sf"/>
</dbReference>
<evidence type="ECO:0000313" key="2">
    <source>
        <dbReference type="EMBL" id="SET85658.1"/>
    </source>
</evidence>
<dbReference type="InterPro" id="IPR013830">
    <property type="entry name" value="SGNH_hydro"/>
</dbReference>
<keyword evidence="3" id="KW-1185">Reference proteome</keyword>
<feature type="domain" description="SGNH hydrolase-type esterase" evidence="1">
    <location>
        <begin position="15"/>
        <end position="209"/>
    </location>
</feature>
<organism evidence="2 3">
    <name type="scientific">Enterocloster lavalensis</name>
    <dbReference type="NCBI Taxonomy" id="460384"/>
    <lineage>
        <taxon>Bacteria</taxon>
        <taxon>Bacillati</taxon>
        <taxon>Bacillota</taxon>
        <taxon>Clostridia</taxon>
        <taxon>Lachnospirales</taxon>
        <taxon>Lachnospiraceae</taxon>
        <taxon>Enterocloster</taxon>
    </lineage>
</organism>
<reference evidence="3" key="1">
    <citation type="submission" date="2016-10" db="EMBL/GenBank/DDBJ databases">
        <authorList>
            <person name="Varghese N."/>
            <person name="Submissions S."/>
        </authorList>
    </citation>
    <scope>NUCLEOTIDE SEQUENCE [LARGE SCALE GENOMIC DNA]</scope>
    <source>
        <strain evidence="3">NLAE-zl-G277</strain>
    </source>
</reference>
<dbReference type="Proteomes" id="UP000198508">
    <property type="component" value="Unassembled WGS sequence"/>
</dbReference>
<proteinExistence type="predicted"/>
<dbReference type="EMBL" id="FOIM01000017">
    <property type="protein sequence ID" value="SET85658.1"/>
    <property type="molecule type" value="Genomic_DNA"/>
</dbReference>
<evidence type="ECO:0000313" key="3">
    <source>
        <dbReference type="Proteomes" id="UP000198508"/>
    </source>
</evidence>
<dbReference type="SUPFAM" id="SSF52266">
    <property type="entry name" value="SGNH hydrolase"/>
    <property type="match status" value="1"/>
</dbReference>
<sequence length="225" mass="25526">MYRELLQSGIQVKIIGDGVAAGSGSSDDDRSGPVILTVGGRDHKEQLGKKCWASLFGAYVRGLYPASRVVNRSCSGLDSTQLRENIRQFAEDKDRLVLLMIGSNDRRLEDGQKRLKENVKYLLDYFNRKNKSVLLMSYPPPAEAHESRSDLFFQMAEVDRILGEAAASRYVPFLSHYKLLLSYYREQGTTVEEMMMEGNGIRDGLHPPDLVHHLIFEQIVRMVEN</sequence>
<dbReference type="STRING" id="460384.SAMN05216313_1176"/>